<sequence>MGNVAHALICAEAALSSRMLIVSRKVFLITNFEPAKSWQFAFCMLEGLGYYRPIIKLPVVVDGIALTLQIFYSGEMRGDHSYGFLELVSYITGFL</sequence>
<reference evidence="2" key="1">
    <citation type="journal article" date="2022" name="Mol. Ecol. Resour.">
        <title>The genomes of chicory, endive, great burdock and yacon provide insights into Asteraceae palaeo-polyploidization history and plant inulin production.</title>
        <authorList>
            <person name="Fan W."/>
            <person name="Wang S."/>
            <person name="Wang H."/>
            <person name="Wang A."/>
            <person name="Jiang F."/>
            <person name="Liu H."/>
            <person name="Zhao H."/>
            <person name="Xu D."/>
            <person name="Zhang Y."/>
        </authorList>
    </citation>
    <scope>NUCLEOTIDE SEQUENCE [LARGE SCALE GENOMIC DNA]</scope>
    <source>
        <strain evidence="2">cv. Punajuju</strain>
    </source>
</reference>
<dbReference type="EMBL" id="CM042010">
    <property type="protein sequence ID" value="KAI3781550.1"/>
    <property type="molecule type" value="Genomic_DNA"/>
</dbReference>
<protein>
    <submittedName>
        <fullName evidence="1">Uncharacterized protein</fullName>
    </submittedName>
</protein>
<accession>A0ACB9GET7</accession>
<dbReference type="Proteomes" id="UP001055811">
    <property type="component" value="Linkage Group LG02"/>
</dbReference>
<evidence type="ECO:0000313" key="1">
    <source>
        <dbReference type="EMBL" id="KAI3781550.1"/>
    </source>
</evidence>
<reference evidence="1 2" key="2">
    <citation type="journal article" date="2022" name="Mol. Ecol. Resour.">
        <title>The genomes of chicory, endive, great burdock and yacon provide insights into Asteraceae paleo-polyploidization history and plant inulin production.</title>
        <authorList>
            <person name="Fan W."/>
            <person name="Wang S."/>
            <person name="Wang H."/>
            <person name="Wang A."/>
            <person name="Jiang F."/>
            <person name="Liu H."/>
            <person name="Zhao H."/>
            <person name="Xu D."/>
            <person name="Zhang Y."/>
        </authorList>
    </citation>
    <scope>NUCLEOTIDE SEQUENCE [LARGE SCALE GENOMIC DNA]</scope>
    <source>
        <strain evidence="2">cv. Punajuju</strain>
        <tissue evidence="1">Leaves</tissue>
    </source>
</reference>
<keyword evidence="2" id="KW-1185">Reference proteome</keyword>
<organism evidence="1 2">
    <name type="scientific">Cichorium intybus</name>
    <name type="common">Chicory</name>
    <dbReference type="NCBI Taxonomy" id="13427"/>
    <lineage>
        <taxon>Eukaryota</taxon>
        <taxon>Viridiplantae</taxon>
        <taxon>Streptophyta</taxon>
        <taxon>Embryophyta</taxon>
        <taxon>Tracheophyta</taxon>
        <taxon>Spermatophyta</taxon>
        <taxon>Magnoliopsida</taxon>
        <taxon>eudicotyledons</taxon>
        <taxon>Gunneridae</taxon>
        <taxon>Pentapetalae</taxon>
        <taxon>asterids</taxon>
        <taxon>campanulids</taxon>
        <taxon>Asterales</taxon>
        <taxon>Asteraceae</taxon>
        <taxon>Cichorioideae</taxon>
        <taxon>Cichorieae</taxon>
        <taxon>Cichoriinae</taxon>
        <taxon>Cichorium</taxon>
    </lineage>
</organism>
<evidence type="ECO:0000313" key="2">
    <source>
        <dbReference type="Proteomes" id="UP001055811"/>
    </source>
</evidence>
<comment type="caution">
    <text evidence="1">The sequence shown here is derived from an EMBL/GenBank/DDBJ whole genome shotgun (WGS) entry which is preliminary data.</text>
</comment>
<proteinExistence type="predicted"/>
<name>A0ACB9GET7_CICIN</name>
<gene>
    <name evidence="1" type="ORF">L2E82_11567</name>
</gene>